<proteinExistence type="predicted"/>
<reference evidence="1" key="1">
    <citation type="submission" date="2021-06" db="EMBL/GenBank/DDBJ databases">
        <authorList>
            <person name="Kallberg Y."/>
            <person name="Tangrot J."/>
            <person name="Rosling A."/>
        </authorList>
    </citation>
    <scope>NUCLEOTIDE SEQUENCE</scope>
    <source>
        <strain evidence="1">87-6 pot B 2015</strain>
    </source>
</reference>
<gene>
    <name evidence="1" type="ORF">FMOSSE_LOCUS7414</name>
</gene>
<dbReference type="EMBL" id="CAJVPP010001726">
    <property type="protein sequence ID" value="CAG8570207.1"/>
    <property type="molecule type" value="Genomic_DNA"/>
</dbReference>
<dbReference type="Proteomes" id="UP000789375">
    <property type="component" value="Unassembled WGS sequence"/>
</dbReference>
<keyword evidence="2" id="KW-1185">Reference proteome</keyword>
<accession>A0A9N9BLV6</accession>
<dbReference type="AlphaFoldDB" id="A0A9N9BLV6"/>
<name>A0A9N9BLV6_FUNMO</name>
<protein>
    <submittedName>
        <fullName evidence="1">16094_t:CDS:1</fullName>
    </submittedName>
</protein>
<comment type="caution">
    <text evidence="1">The sequence shown here is derived from an EMBL/GenBank/DDBJ whole genome shotgun (WGS) entry which is preliminary data.</text>
</comment>
<sequence>MDEQNRERLMPPEMEERLHQDDFLSIRYSTELVIIMDNTTNANLTLSKV</sequence>
<evidence type="ECO:0000313" key="1">
    <source>
        <dbReference type="EMBL" id="CAG8570207.1"/>
    </source>
</evidence>
<organism evidence="1 2">
    <name type="scientific">Funneliformis mosseae</name>
    <name type="common">Endomycorrhizal fungus</name>
    <name type="synonym">Glomus mosseae</name>
    <dbReference type="NCBI Taxonomy" id="27381"/>
    <lineage>
        <taxon>Eukaryota</taxon>
        <taxon>Fungi</taxon>
        <taxon>Fungi incertae sedis</taxon>
        <taxon>Mucoromycota</taxon>
        <taxon>Glomeromycotina</taxon>
        <taxon>Glomeromycetes</taxon>
        <taxon>Glomerales</taxon>
        <taxon>Glomeraceae</taxon>
        <taxon>Funneliformis</taxon>
    </lineage>
</organism>
<evidence type="ECO:0000313" key="2">
    <source>
        <dbReference type="Proteomes" id="UP000789375"/>
    </source>
</evidence>